<dbReference type="AlphaFoldDB" id="A0A918QS88"/>
<dbReference type="EMBL" id="BMVX01000011">
    <property type="protein sequence ID" value="GGZ69738.1"/>
    <property type="molecule type" value="Genomic_DNA"/>
</dbReference>
<sequence>MGVTPGYAPTAAAATAQVPASESDEALKAAAESGKPVEVLGERTESTTTFANPDGKSFRLDQSAVPVRVKAKGGAGWVTPDATLEVRPDGTVGPKAAVAGVGFSGGRDSSLVTIEHGGRSMSLGWQGGTLPKPVLDGDSAVYQEVLPGVDLRMTATLKGFREVLVVKTPEAAKNPKLQRVEFDLAAKEVQLNPAKDGGLSATDANGKPVFKAPPALMWDSKGLSAAPAISAKDRMAAAKSEGGHPAKAPVGAESGGRPADGPAFGSGAANMPVQVDADSLAVVPDSALLKQTDPAAFPLYIDPSVALDDGTEHTALRNDGVSFWNWDNDSDGQGKGMGKCGSWGGYYCGPGYVQRLYFEFSPSKLAGKEVLAARFRVTEPWAFQCELRNVWLVRMDGEISPSTTWGNKPNYADLMGDRWLSAGRGSACDPNSPAATVEFSDNLPDEPDENLTPTVRDFANGRYNRLNLELRAEDESDTAAWKRFRNDAALSVDYMGKPNTPIYVGLVTGTGEICSNDAAKPTVISDPTPAMTAITETVWGGESGAQLRILMQTEKKETNGSWTAIKANAGDTDYISRPSSGYVGDNVKVTSDPPATLTDGTQYRFRTWTRSYANGNERTSNPSADCYFKVDSSAPKAPAVTFGSPYSACTSTACVAAGKPGTPGQFTFTPASGDTVTAFQYKLSTDTAWTEIAGSNPTVSITPPVSGTMKLSVKAKDSVGRWGATKIVDFPATPRAPSSPRAPRSRPGAGTSTWSRTSTATPPPTGTRPRPTTMPRTPTRPSSRRTPAVATSTRSATASAPTPSSAGRHRTRSSSTTRSAASPRAATT</sequence>
<feature type="region of interest" description="Disordered" evidence="1">
    <location>
        <begin position="1"/>
        <end position="39"/>
    </location>
</feature>
<evidence type="ECO:0000256" key="1">
    <source>
        <dbReference type="SAM" id="MobiDB-lite"/>
    </source>
</evidence>
<feature type="compositionally biased region" description="Low complexity" evidence="1">
    <location>
        <begin position="1"/>
        <end position="20"/>
    </location>
</feature>
<evidence type="ECO:0000313" key="2">
    <source>
        <dbReference type="EMBL" id="GGZ69738.1"/>
    </source>
</evidence>
<feature type="region of interest" description="Disordered" evidence="1">
    <location>
        <begin position="726"/>
        <end position="828"/>
    </location>
</feature>
<reference evidence="2" key="2">
    <citation type="submission" date="2020-09" db="EMBL/GenBank/DDBJ databases">
        <authorList>
            <person name="Sun Q."/>
            <person name="Ohkuma M."/>
        </authorList>
    </citation>
    <scope>NUCLEOTIDE SEQUENCE</scope>
    <source>
        <strain evidence="2">JCM 4834</strain>
    </source>
</reference>
<feature type="compositionally biased region" description="Low complexity" evidence="1">
    <location>
        <begin position="731"/>
        <end position="760"/>
    </location>
</feature>
<protein>
    <submittedName>
        <fullName evidence="2">Uncharacterized protein</fullName>
    </submittedName>
</protein>
<reference evidence="2" key="1">
    <citation type="journal article" date="2014" name="Int. J. Syst. Evol. Microbiol.">
        <title>Complete genome sequence of Corynebacterium casei LMG S-19264T (=DSM 44701T), isolated from a smear-ripened cheese.</title>
        <authorList>
            <consortium name="US DOE Joint Genome Institute (JGI-PGF)"/>
            <person name="Walter F."/>
            <person name="Albersmeier A."/>
            <person name="Kalinowski J."/>
            <person name="Ruckert C."/>
        </authorList>
    </citation>
    <scope>NUCLEOTIDE SEQUENCE</scope>
    <source>
        <strain evidence="2">JCM 4834</strain>
    </source>
</reference>
<name>A0A918QS88_9ACTN</name>
<dbReference type="Proteomes" id="UP000634660">
    <property type="component" value="Unassembled WGS sequence"/>
</dbReference>
<accession>A0A918QS88</accession>
<feature type="region of interest" description="Disordered" evidence="1">
    <location>
        <begin position="234"/>
        <end position="270"/>
    </location>
</feature>
<evidence type="ECO:0000313" key="3">
    <source>
        <dbReference type="Proteomes" id="UP000634660"/>
    </source>
</evidence>
<feature type="compositionally biased region" description="Low complexity" evidence="1">
    <location>
        <begin position="813"/>
        <end position="828"/>
    </location>
</feature>
<feature type="compositionally biased region" description="Basic and acidic residues" evidence="1">
    <location>
        <begin position="234"/>
        <end position="244"/>
    </location>
</feature>
<gene>
    <name evidence="2" type="ORF">GCM10010371_31980</name>
</gene>
<organism evidence="2 3">
    <name type="scientific">Streptomyces subrutilus</name>
    <dbReference type="NCBI Taxonomy" id="36818"/>
    <lineage>
        <taxon>Bacteria</taxon>
        <taxon>Bacillati</taxon>
        <taxon>Actinomycetota</taxon>
        <taxon>Actinomycetes</taxon>
        <taxon>Kitasatosporales</taxon>
        <taxon>Streptomycetaceae</taxon>
        <taxon>Streptomyces</taxon>
    </lineage>
</organism>
<proteinExistence type="predicted"/>
<comment type="caution">
    <text evidence="2">The sequence shown here is derived from an EMBL/GenBank/DDBJ whole genome shotgun (WGS) entry which is preliminary data.</text>
</comment>
<feature type="compositionally biased region" description="Low complexity" evidence="1">
    <location>
        <begin position="767"/>
        <end position="806"/>
    </location>
</feature>